<proteinExistence type="inferred from homology"/>
<dbReference type="HAMAP" id="MF_01866">
    <property type="entry name" value="UPF0745"/>
    <property type="match status" value="1"/>
</dbReference>
<organism evidence="3 4">
    <name type="scientific">Chiayiivirga flava</name>
    <dbReference type="NCBI Taxonomy" id="659595"/>
    <lineage>
        <taxon>Bacteria</taxon>
        <taxon>Pseudomonadati</taxon>
        <taxon>Pseudomonadota</taxon>
        <taxon>Gammaproteobacteria</taxon>
        <taxon>Lysobacterales</taxon>
        <taxon>Lysobacteraceae</taxon>
        <taxon>Chiayiivirga</taxon>
    </lineage>
</organism>
<dbReference type="RefSeq" id="WP_183960486.1">
    <property type="nucleotide sequence ID" value="NZ_JACHHP010000002.1"/>
</dbReference>
<dbReference type="PANTHER" id="PTHR38109:SF1">
    <property type="entry name" value="PROTEIN YCGL"/>
    <property type="match status" value="1"/>
</dbReference>
<dbReference type="EMBL" id="JACHHP010000002">
    <property type="protein sequence ID" value="MBB5207978.1"/>
    <property type="molecule type" value="Genomic_DNA"/>
</dbReference>
<dbReference type="InterPro" id="IPR027354">
    <property type="entry name" value="YcgL_dom"/>
</dbReference>
<dbReference type="Gene3D" id="3.10.510.20">
    <property type="entry name" value="YcgL domain"/>
    <property type="match status" value="1"/>
</dbReference>
<reference evidence="3 4" key="1">
    <citation type="submission" date="2020-08" db="EMBL/GenBank/DDBJ databases">
        <title>Genomic Encyclopedia of Type Strains, Phase IV (KMG-IV): sequencing the most valuable type-strain genomes for metagenomic binning, comparative biology and taxonomic classification.</title>
        <authorList>
            <person name="Goeker M."/>
        </authorList>
    </citation>
    <scope>NUCLEOTIDE SEQUENCE [LARGE SCALE GENOMIC DNA]</scope>
    <source>
        <strain evidence="3 4">DSM 24163</strain>
    </source>
</reference>
<comment type="caution">
    <text evidence="3">The sequence shown here is derived from an EMBL/GenBank/DDBJ whole genome shotgun (WGS) entry which is preliminary data.</text>
</comment>
<sequence>MRCYVYKSRRRADTYLFLAQRDDFARVPEALRAPLGDLDFTLEFDLTPGRRLVRGDGEAVRANLADRGFHIQFPSSEVPGAHDAG</sequence>
<accession>A0A7W8D841</accession>
<evidence type="ECO:0000313" key="3">
    <source>
        <dbReference type="EMBL" id="MBB5207978.1"/>
    </source>
</evidence>
<evidence type="ECO:0000256" key="1">
    <source>
        <dbReference type="HAMAP-Rule" id="MF_01866"/>
    </source>
</evidence>
<keyword evidence="4" id="KW-1185">Reference proteome</keyword>
<dbReference type="PANTHER" id="PTHR38109">
    <property type="entry name" value="PROTEIN YCGL"/>
    <property type="match status" value="1"/>
</dbReference>
<dbReference type="InterPro" id="IPR038068">
    <property type="entry name" value="YcgL-like_sf"/>
</dbReference>
<name>A0A7W8D841_9GAMM</name>
<dbReference type="Proteomes" id="UP000521199">
    <property type="component" value="Unassembled WGS sequence"/>
</dbReference>
<dbReference type="PROSITE" id="PS51648">
    <property type="entry name" value="YCGL"/>
    <property type="match status" value="1"/>
</dbReference>
<dbReference type="Pfam" id="PF05166">
    <property type="entry name" value="YcgL"/>
    <property type="match status" value="1"/>
</dbReference>
<evidence type="ECO:0000313" key="4">
    <source>
        <dbReference type="Proteomes" id="UP000521199"/>
    </source>
</evidence>
<gene>
    <name evidence="3" type="ORF">HNQ52_001507</name>
</gene>
<dbReference type="AlphaFoldDB" id="A0A7W8D841"/>
<feature type="domain" description="YcgL" evidence="2">
    <location>
        <begin position="1"/>
        <end position="83"/>
    </location>
</feature>
<protein>
    <recommendedName>
        <fullName evidence="1">YcgL domain-containing protein HNQ52_001507</fullName>
    </recommendedName>
</protein>
<evidence type="ECO:0000259" key="2">
    <source>
        <dbReference type="PROSITE" id="PS51648"/>
    </source>
</evidence>
<dbReference type="SUPFAM" id="SSF160191">
    <property type="entry name" value="YcgL-like"/>
    <property type="match status" value="1"/>
</dbReference>